<dbReference type="EMBL" id="BARW01019867">
    <property type="protein sequence ID" value="GAJ00241.1"/>
    <property type="molecule type" value="Genomic_DNA"/>
</dbReference>
<dbReference type="PROSITE" id="PS50943">
    <property type="entry name" value="HTH_CROC1"/>
    <property type="match status" value="1"/>
</dbReference>
<dbReference type="Pfam" id="PF13560">
    <property type="entry name" value="HTH_31"/>
    <property type="match status" value="1"/>
</dbReference>
<proteinExistence type="predicted"/>
<dbReference type="SMART" id="SM00530">
    <property type="entry name" value="HTH_XRE"/>
    <property type="match status" value="1"/>
</dbReference>
<dbReference type="SUPFAM" id="SSF47413">
    <property type="entry name" value="lambda repressor-like DNA-binding domains"/>
    <property type="match status" value="1"/>
</dbReference>
<dbReference type="AlphaFoldDB" id="X1UK15"/>
<protein>
    <recommendedName>
        <fullName evidence="1">HTH cro/C1-type domain-containing protein</fullName>
    </recommendedName>
</protein>
<dbReference type="CDD" id="cd00093">
    <property type="entry name" value="HTH_XRE"/>
    <property type="match status" value="1"/>
</dbReference>
<organism evidence="2">
    <name type="scientific">marine sediment metagenome</name>
    <dbReference type="NCBI Taxonomy" id="412755"/>
    <lineage>
        <taxon>unclassified sequences</taxon>
        <taxon>metagenomes</taxon>
        <taxon>ecological metagenomes</taxon>
    </lineage>
</organism>
<feature type="domain" description="HTH cro/C1-type" evidence="1">
    <location>
        <begin position="7"/>
        <end position="55"/>
    </location>
</feature>
<dbReference type="InterPro" id="IPR010982">
    <property type="entry name" value="Lambda_DNA-bd_dom_sf"/>
</dbReference>
<comment type="caution">
    <text evidence="2">The sequence shown here is derived from an EMBL/GenBank/DDBJ whole genome shotgun (WGS) entry which is preliminary data.</text>
</comment>
<dbReference type="GO" id="GO:0003677">
    <property type="term" value="F:DNA binding"/>
    <property type="evidence" value="ECO:0007669"/>
    <property type="project" value="InterPro"/>
</dbReference>
<reference evidence="2" key="1">
    <citation type="journal article" date="2014" name="Front. Microbiol.">
        <title>High frequency of phylogenetically diverse reductive dehalogenase-homologous genes in deep subseafloor sedimentary metagenomes.</title>
        <authorList>
            <person name="Kawai M."/>
            <person name="Futagami T."/>
            <person name="Toyoda A."/>
            <person name="Takaki Y."/>
            <person name="Nishi S."/>
            <person name="Hori S."/>
            <person name="Arai W."/>
            <person name="Tsubouchi T."/>
            <person name="Morono Y."/>
            <person name="Uchiyama I."/>
            <person name="Ito T."/>
            <person name="Fujiyama A."/>
            <person name="Inagaki F."/>
            <person name="Takami H."/>
        </authorList>
    </citation>
    <scope>NUCLEOTIDE SEQUENCE</scope>
    <source>
        <strain evidence="2">Expedition CK06-06</strain>
    </source>
</reference>
<evidence type="ECO:0000259" key="1">
    <source>
        <dbReference type="PROSITE" id="PS50943"/>
    </source>
</evidence>
<gene>
    <name evidence="2" type="ORF">S12H4_33670</name>
</gene>
<evidence type="ECO:0000313" key="2">
    <source>
        <dbReference type="EMBL" id="GAJ00241.1"/>
    </source>
</evidence>
<accession>X1UK15</accession>
<sequence length="59" mass="6900">MINLKNLRKLREKAGLTQTELAARVGVATKTIWCWEQGKNLPHRERFKKLDRILGQLLD</sequence>
<dbReference type="InterPro" id="IPR001387">
    <property type="entry name" value="Cro/C1-type_HTH"/>
</dbReference>
<dbReference type="Gene3D" id="1.10.260.40">
    <property type="entry name" value="lambda repressor-like DNA-binding domains"/>
    <property type="match status" value="1"/>
</dbReference>
<name>X1UK15_9ZZZZ</name>